<dbReference type="InterPro" id="IPR051396">
    <property type="entry name" value="Bact_Antivir_Def_Nuclease"/>
</dbReference>
<organism evidence="2 3">
    <name type="scientific">Candidatus Thiomargarita nelsonii</name>
    <dbReference type="NCBI Taxonomy" id="1003181"/>
    <lineage>
        <taxon>Bacteria</taxon>
        <taxon>Pseudomonadati</taxon>
        <taxon>Pseudomonadota</taxon>
        <taxon>Gammaproteobacteria</taxon>
        <taxon>Thiotrichales</taxon>
        <taxon>Thiotrichaceae</taxon>
        <taxon>Thiomargarita</taxon>
    </lineage>
</organism>
<dbReference type="InterPro" id="IPR003959">
    <property type="entry name" value="ATPase_AAA_core"/>
</dbReference>
<dbReference type="GO" id="GO:0016887">
    <property type="term" value="F:ATP hydrolysis activity"/>
    <property type="evidence" value="ECO:0007669"/>
    <property type="project" value="InterPro"/>
</dbReference>
<keyword evidence="3" id="KW-1185">Reference proteome</keyword>
<dbReference type="PANTHER" id="PTHR43581:SF2">
    <property type="entry name" value="EXCINUCLEASE ATPASE SUBUNIT"/>
    <property type="match status" value="1"/>
</dbReference>
<comment type="caution">
    <text evidence="2">The sequence shown here is derived from an EMBL/GenBank/DDBJ whole genome shotgun (WGS) entry which is preliminary data.</text>
</comment>
<dbReference type="EMBL" id="JSZA02000087">
    <property type="protein sequence ID" value="TGO02710.1"/>
    <property type="molecule type" value="Genomic_DNA"/>
</dbReference>
<dbReference type="Gene3D" id="3.40.50.300">
    <property type="entry name" value="P-loop containing nucleotide triphosphate hydrolases"/>
    <property type="match status" value="2"/>
</dbReference>
<protein>
    <recommendedName>
        <fullName evidence="1">ATPase AAA-type core domain-containing protein</fullName>
    </recommendedName>
</protein>
<dbReference type="GO" id="GO:0005524">
    <property type="term" value="F:ATP binding"/>
    <property type="evidence" value="ECO:0007669"/>
    <property type="project" value="InterPro"/>
</dbReference>
<dbReference type="Proteomes" id="UP000030428">
    <property type="component" value="Unassembled WGS sequence"/>
</dbReference>
<reference evidence="2 3" key="1">
    <citation type="journal article" date="2016" name="Front. Microbiol.">
        <title>Single-Cell (Meta-)Genomics of a Dimorphic Candidatus Thiomargarita nelsonii Reveals Genomic Plasticity.</title>
        <authorList>
            <person name="Flood B.E."/>
            <person name="Fliss P."/>
            <person name="Jones D.S."/>
            <person name="Dick G.J."/>
            <person name="Jain S."/>
            <person name="Kaster A.K."/>
            <person name="Winkel M."/>
            <person name="Mussmann M."/>
            <person name="Bailey J."/>
        </authorList>
    </citation>
    <scope>NUCLEOTIDE SEQUENCE [LARGE SCALE GENOMIC DNA]</scope>
    <source>
        <strain evidence="2">Hydrate Ridge</strain>
    </source>
</reference>
<dbReference type="CDD" id="cd00267">
    <property type="entry name" value="ABC_ATPase"/>
    <property type="match status" value="1"/>
</dbReference>
<gene>
    <name evidence="2" type="ORF">PN36_20315</name>
</gene>
<accession>A0A4E0QS31</accession>
<sequence length="347" mass="39095">MINSLNIKCFTEFNEASFEFSKGLNIVIGENSTGKSHLLKLAYAIAYVWHEAKGEQEEKPGQISSGGSESWWQSRLAEKLVNVFKPDRLGRLYRLGVGHNEAEIEISNTDCAIKFNFSETSKTQVKLIQKPACFPSKKPIFFPAKEILSFFPGFTALYDERLLAIEETYYDLCKTLSNPLLKKPDMSLIEPLEKIMGGQVKLESSRFFIQFPKGNLEIFLVAEGIRKVAMLTYLIANGSLTKGSTLFWDEPEANLNPKIIKYVARSLLQLAEKGVQIILATHNLFLMKELSLQVNNVPARFFSLVQGEEGVKVESGDRLPDLQTIVALDEELAFFDREQAAFYAGKQ</sequence>
<name>A0A4E0QS31_9GAMM</name>
<dbReference type="AlphaFoldDB" id="A0A4E0QS31"/>
<evidence type="ECO:0000313" key="2">
    <source>
        <dbReference type="EMBL" id="TGO02710.1"/>
    </source>
</evidence>
<feature type="domain" description="ATPase AAA-type core" evidence="1">
    <location>
        <begin position="213"/>
        <end position="287"/>
    </location>
</feature>
<proteinExistence type="predicted"/>
<evidence type="ECO:0000313" key="3">
    <source>
        <dbReference type="Proteomes" id="UP000030428"/>
    </source>
</evidence>
<evidence type="ECO:0000259" key="1">
    <source>
        <dbReference type="Pfam" id="PF13304"/>
    </source>
</evidence>
<dbReference type="Pfam" id="PF13304">
    <property type="entry name" value="AAA_21"/>
    <property type="match status" value="1"/>
</dbReference>
<dbReference type="SUPFAM" id="SSF52540">
    <property type="entry name" value="P-loop containing nucleoside triphosphate hydrolases"/>
    <property type="match status" value="1"/>
</dbReference>
<dbReference type="PANTHER" id="PTHR43581">
    <property type="entry name" value="ATP/GTP PHOSPHATASE"/>
    <property type="match status" value="1"/>
</dbReference>
<dbReference type="InterPro" id="IPR027417">
    <property type="entry name" value="P-loop_NTPase"/>
</dbReference>